<reference evidence="2" key="1">
    <citation type="submission" date="2025-08" db="UniProtKB">
        <authorList>
            <consortium name="RefSeq"/>
        </authorList>
    </citation>
    <scope>IDENTIFICATION</scope>
</reference>
<keyword evidence="1" id="KW-1185">Reference proteome</keyword>
<gene>
    <name evidence="2" type="primary">LOC115221982</name>
</gene>
<dbReference type="AlphaFoldDB" id="A0A6P7TD28"/>
<dbReference type="PANTHER" id="PTHR33504:SF2">
    <property type="entry name" value="PROTEIN MFI"/>
    <property type="match status" value="1"/>
</dbReference>
<name>A0A6P7TD28_9MOLL</name>
<protein>
    <submittedName>
        <fullName evidence="2">Protein MFI-like isoform X1</fullName>
    </submittedName>
</protein>
<proteinExistence type="predicted"/>
<evidence type="ECO:0000313" key="2">
    <source>
        <dbReference type="RefSeq" id="XP_029647942.1"/>
    </source>
</evidence>
<dbReference type="PANTHER" id="PTHR33504">
    <property type="entry name" value="NADH DEHYDROGENASE (UBIQUINONE) 1 BETA SUBCOMPLEX, 4"/>
    <property type="match status" value="1"/>
</dbReference>
<organism evidence="1 2">
    <name type="scientific">Octopus sinensis</name>
    <name type="common">East Asian common octopus</name>
    <dbReference type="NCBI Taxonomy" id="2607531"/>
    <lineage>
        <taxon>Eukaryota</taxon>
        <taxon>Metazoa</taxon>
        <taxon>Spiralia</taxon>
        <taxon>Lophotrochozoa</taxon>
        <taxon>Mollusca</taxon>
        <taxon>Cephalopoda</taxon>
        <taxon>Coleoidea</taxon>
        <taxon>Octopodiformes</taxon>
        <taxon>Octopoda</taxon>
        <taxon>Incirrata</taxon>
        <taxon>Octopodidae</taxon>
        <taxon>Octopus</taxon>
    </lineage>
</organism>
<dbReference type="RefSeq" id="XP_029647942.1">
    <property type="nucleotide sequence ID" value="XM_029792082.2"/>
</dbReference>
<dbReference type="Proteomes" id="UP000515154">
    <property type="component" value="Linkage group LG19"/>
</dbReference>
<evidence type="ECO:0000313" key="1">
    <source>
        <dbReference type="Proteomes" id="UP000515154"/>
    </source>
</evidence>
<sequence>MNSFPDLDEAATKIQRKWRSFIDQQIFKYYKDILNFKNCGNPALMLQCINPIEADLLDAASGNKVRFRLGGSSFPPNVYYKIYTERNIIDVCAISPKNYCTNNMKLPLALYSNNKQYDIFLAPKNDMSDWYRRTENNGWRLVSGRILYHYKNDRLTLESSQTKYLFHPSKLKRKQNAEQRKKLLQIEWKKKLYRGDFEKLSSEEDHCEANNLLDWVEALDFEGYIKDWKFIGTTKSGTSICELGTTSVSSHAINNNVV</sequence>
<accession>A0A6P7TD28</accession>
<dbReference type="KEGG" id="osn:115221982"/>